<dbReference type="InterPro" id="IPR027408">
    <property type="entry name" value="PNPase/RNase_PH_dom_sf"/>
</dbReference>
<feature type="domain" description="S1 motif" evidence="10">
    <location>
        <begin position="633"/>
        <end position="701"/>
    </location>
</feature>
<dbReference type="Pfam" id="PF00575">
    <property type="entry name" value="S1"/>
    <property type="match status" value="1"/>
</dbReference>
<dbReference type="PATRIC" id="fig|1618023.3.peg.4461"/>
<comment type="cofactor">
    <cofactor evidence="9">
        <name>Mg(2+)</name>
        <dbReference type="ChEBI" id="CHEBI:18420"/>
    </cofactor>
</comment>
<dbReference type="Pfam" id="PF00013">
    <property type="entry name" value="KH_1"/>
    <property type="match status" value="1"/>
</dbReference>
<comment type="similarity">
    <text evidence="2 9">Belongs to the polyribonucleotide nucleotidyltransferase family.</text>
</comment>
<dbReference type="GO" id="GO:0000175">
    <property type="term" value="F:3'-5'-RNA exonuclease activity"/>
    <property type="evidence" value="ECO:0007669"/>
    <property type="project" value="TreeGrafter"/>
</dbReference>
<evidence type="ECO:0000256" key="4">
    <source>
        <dbReference type="ARBA" id="ARBA00022679"/>
    </source>
</evidence>
<keyword evidence="6 9" id="KW-0479">Metal-binding</keyword>
<dbReference type="CDD" id="cd02393">
    <property type="entry name" value="KH-I_PNPase"/>
    <property type="match status" value="1"/>
</dbReference>
<dbReference type="RefSeq" id="WP_045055036.1">
    <property type="nucleotide sequence ID" value="NZ_CAWMDP010000050.1"/>
</dbReference>
<dbReference type="InterPro" id="IPR020568">
    <property type="entry name" value="Ribosomal_Su5_D2-typ_SF"/>
</dbReference>
<dbReference type="InterPro" id="IPR015847">
    <property type="entry name" value="ExoRNase_PH_dom2"/>
</dbReference>
<evidence type="ECO:0000259" key="10">
    <source>
        <dbReference type="PROSITE" id="PS50126"/>
    </source>
</evidence>
<evidence type="ECO:0000256" key="6">
    <source>
        <dbReference type="ARBA" id="ARBA00022723"/>
    </source>
</evidence>
<organism evidence="11 12">
    <name type="scientific">Aliterella atlantica CENA595</name>
    <dbReference type="NCBI Taxonomy" id="1618023"/>
    <lineage>
        <taxon>Bacteria</taxon>
        <taxon>Bacillati</taxon>
        <taxon>Cyanobacteriota</taxon>
        <taxon>Cyanophyceae</taxon>
        <taxon>Chroococcidiopsidales</taxon>
        <taxon>Aliterellaceae</taxon>
        <taxon>Aliterella</taxon>
    </lineage>
</organism>
<keyword evidence="4 9" id="KW-0808">Transferase</keyword>
<dbReference type="PIRSF" id="PIRSF005499">
    <property type="entry name" value="PNPase"/>
    <property type="match status" value="1"/>
</dbReference>
<evidence type="ECO:0000256" key="7">
    <source>
        <dbReference type="ARBA" id="ARBA00022842"/>
    </source>
</evidence>
<dbReference type="PANTHER" id="PTHR11252">
    <property type="entry name" value="POLYRIBONUCLEOTIDE NUCLEOTIDYLTRANSFERASE"/>
    <property type="match status" value="1"/>
</dbReference>
<reference evidence="11 12" key="1">
    <citation type="submission" date="2015-02" db="EMBL/GenBank/DDBJ databases">
        <title>Draft genome of a novel marine cyanobacterium (Chroococcales) isolated from South Atlantic Ocean.</title>
        <authorList>
            <person name="Rigonato J."/>
            <person name="Alvarenga D.O."/>
            <person name="Branco L.H."/>
            <person name="Varani A.M."/>
            <person name="Brandini F.P."/>
            <person name="Fiore M.F."/>
        </authorList>
    </citation>
    <scope>NUCLEOTIDE SEQUENCE [LARGE SCALE GENOMIC DNA]</scope>
    <source>
        <strain evidence="11 12">CENA595</strain>
    </source>
</reference>
<dbReference type="SUPFAM" id="SSF54211">
    <property type="entry name" value="Ribosomal protein S5 domain 2-like"/>
    <property type="match status" value="2"/>
</dbReference>
<sequence length="719" mass="77862">MIEIDKSISFDGRDIRLKVGLLAPQAGGSVLMQSGDTAVLVTATRSAAREGIDFLPLTVDYEERLYAVGRIPGGFLRREGRPPEKSILTSRLIDRPLRPLFPGWLRDDLQIVATTLSMDELVPPDILAVTGASLATLLAQIPFNGPMAAVRVGLVGDDFIINPTYAEIEAGELDLVVAGSPDGVIMVEAGANQLPEHDIVEAIDFGYEAVRDLIQAQRDLIAEMGIEMVQETPPEEDRTLIDYISDRATSEVKQILARFDKDKNVRDAALDTVKESIVAAISELPEDDAIRAATETNSKALGNNFKALTKKLMRRQIIEDGVRVDGRKLDEVRPVSCRIDLLPKRVHGSGLFNRGLTQVLSACTLGTPGDAQTLLDDLQPDLQKKRYLHHYNFPPFSVGETKPLRAPGRREIGHGALAERAIIPVLPPKEDFPYVIRVVSEVLSSNGSTSMGSVCGSTLALMDAGVPIAKPVSGAAMGLIKEGEEVRVLTDIQGIEDFLGDMDFKVAGTDAGITALQMDMKISGLPLETIAKAIDQARPARLHILEKMLEVIDKPRVETSPFAPRLLTIKIDPELIGLIIGPGGKTIKGITEETGAKIDIEDDGTVTISAIDESKAKKARNIVQGMTRKLSEGDVYAGRVTRIIPIGAFVEFLPGKEGMVHISQLADYRVGKVEDEVTVGDEVIVKVREVDNKGRINLTRLGIHPDQAAAAREAAAVNR</sequence>
<evidence type="ECO:0000256" key="5">
    <source>
        <dbReference type="ARBA" id="ARBA00022695"/>
    </source>
</evidence>
<dbReference type="InterPro" id="IPR012162">
    <property type="entry name" value="PNPase"/>
</dbReference>
<dbReference type="SMART" id="SM00316">
    <property type="entry name" value="S1"/>
    <property type="match status" value="1"/>
</dbReference>
<evidence type="ECO:0000256" key="8">
    <source>
        <dbReference type="ARBA" id="ARBA00022884"/>
    </source>
</evidence>
<evidence type="ECO:0000256" key="9">
    <source>
        <dbReference type="HAMAP-Rule" id="MF_01595"/>
    </source>
</evidence>
<dbReference type="SMART" id="SM00322">
    <property type="entry name" value="KH"/>
    <property type="match status" value="1"/>
</dbReference>
<dbReference type="CDD" id="cd04472">
    <property type="entry name" value="S1_PNPase"/>
    <property type="match status" value="1"/>
</dbReference>
<dbReference type="InterPro" id="IPR001247">
    <property type="entry name" value="ExoRNase_PH_dom1"/>
</dbReference>
<dbReference type="Gene3D" id="2.40.50.140">
    <property type="entry name" value="Nucleic acid-binding proteins"/>
    <property type="match status" value="1"/>
</dbReference>
<dbReference type="SUPFAM" id="SSF54791">
    <property type="entry name" value="Eukaryotic type KH-domain (KH-domain type I)"/>
    <property type="match status" value="1"/>
</dbReference>
<dbReference type="InterPro" id="IPR036456">
    <property type="entry name" value="PNPase_PH_RNA-bd_sf"/>
</dbReference>
<dbReference type="Pfam" id="PF03726">
    <property type="entry name" value="PNPase"/>
    <property type="match status" value="1"/>
</dbReference>
<comment type="catalytic activity">
    <reaction evidence="9">
        <text>RNA(n+1) + phosphate = RNA(n) + a ribonucleoside 5'-diphosphate</text>
        <dbReference type="Rhea" id="RHEA:22096"/>
        <dbReference type="Rhea" id="RHEA-COMP:14527"/>
        <dbReference type="Rhea" id="RHEA-COMP:17342"/>
        <dbReference type="ChEBI" id="CHEBI:43474"/>
        <dbReference type="ChEBI" id="CHEBI:57930"/>
        <dbReference type="ChEBI" id="CHEBI:140395"/>
        <dbReference type="EC" id="2.7.7.8"/>
    </reaction>
</comment>
<dbReference type="FunFam" id="3.30.230.70:FF:000002">
    <property type="entry name" value="Polyribonucleotide nucleotidyltransferase"/>
    <property type="match status" value="1"/>
</dbReference>
<dbReference type="Pfam" id="PF01138">
    <property type="entry name" value="RNase_PH"/>
    <property type="match status" value="2"/>
</dbReference>
<evidence type="ECO:0000256" key="3">
    <source>
        <dbReference type="ARBA" id="ARBA00022490"/>
    </source>
</evidence>
<dbReference type="GO" id="GO:0003723">
    <property type="term" value="F:RNA binding"/>
    <property type="evidence" value="ECO:0007669"/>
    <property type="project" value="UniProtKB-UniRule"/>
</dbReference>
<dbReference type="Proteomes" id="UP000032452">
    <property type="component" value="Unassembled WGS sequence"/>
</dbReference>
<keyword evidence="3 9" id="KW-0963">Cytoplasm</keyword>
<dbReference type="GO" id="GO:0006396">
    <property type="term" value="P:RNA processing"/>
    <property type="evidence" value="ECO:0007669"/>
    <property type="project" value="InterPro"/>
</dbReference>
<dbReference type="PANTHER" id="PTHR11252:SF0">
    <property type="entry name" value="POLYRIBONUCLEOTIDE NUCLEOTIDYLTRANSFERASE 1, MITOCHONDRIAL"/>
    <property type="match status" value="1"/>
</dbReference>
<gene>
    <name evidence="9" type="primary">pnp</name>
    <name evidence="11" type="ORF">UH38_12720</name>
</gene>
<keyword evidence="5 9" id="KW-0548">Nucleotidyltransferase</keyword>
<keyword evidence="8 9" id="KW-0694">RNA-binding</keyword>
<dbReference type="GO" id="GO:0004654">
    <property type="term" value="F:polyribonucleotide nucleotidyltransferase activity"/>
    <property type="evidence" value="ECO:0007669"/>
    <property type="project" value="UniProtKB-UniRule"/>
</dbReference>
<dbReference type="EMBL" id="JYON01000012">
    <property type="protein sequence ID" value="KJH71412.1"/>
    <property type="molecule type" value="Genomic_DNA"/>
</dbReference>
<dbReference type="InterPro" id="IPR012340">
    <property type="entry name" value="NA-bd_OB-fold"/>
</dbReference>
<dbReference type="CDD" id="cd11363">
    <property type="entry name" value="RNase_PH_PNPase_1"/>
    <property type="match status" value="1"/>
</dbReference>
<dbReference type="InterPro" id="IPR015848">
    <property type="entry name" value="PNPase_PH_RNA-bd_bac/org-type"/>
</dbReference>
<dbReference type="OrthoDB" id="9804305at2"/>
<feature type="binding site" evidence="9">
    <location>
        <position position="497"/>
    </location>
    <ligand>
        <name>Mg(2+)</name>
        <dbReference type="ChEBI" id="CHEBI:18420"/>
    </ligand>
</feature>
<dbReference type="PROSITE" id="PS50084">
    <property type="entry name" value="KH_TYPE_1"/>
    <property type="match status" value="1"/>
</dbReference>
<dbReference type="InterPro" id="IPR036612">
    <property type="entry name" value="KH_dom_type_1_sf"/>
</dbReference>
<dbReference type="EC" id="2.7.7.8" evidence="9"/>
<accession>A0A0D8ZSS0</accession>
<comment type="subcellular location">
    <subcellularLocation>
        <location evidence="1 9">Cytoplasm</location>
    </subcellularLocation>
</comment>
<dbReference type="AlphaFoldDB" id="A0A0D8ZSS0"/>
<dbReference type="GO" id="GO:0000287">
    <property type="term" value="F:magnesium ion binding"/>
    <property type="evidence" value="ECO:0007669"/>
    <property type="project" value="UniProtKB-UniRule"/>
</dbReference>
<protein>
    <recommendedName>
        <fullName evidence="9">Polyribonucleotide nucleotidyltransferase</fullName>
        <ecNumber evidence="9">2.7.7.8</ecNumber>
    </recommendedName>
    <alternativeName>
        <fullName evidence="9">Polynucleotide phosphorylase</fullName>
        <shortName evidence="9">PNPase</shortName>
    </alternativeName>
</protein>
<dbReference type="STRING" id="1618023.UH38_12720"/>
<comment type="caution">
    <text evidence="11">The sequence shown here is derived from an EMBL/GenBank/DDBJ whole genome shotgun (WGS) entry which is preliminary data.</text>
</comment>
<dbReference type="InterPro" id="IPR004087">
    <property type="entry name" value="KH_dom"/>
</dbReference>
<comment type="function">
    <text evidence="9">Involved in mRNA degradation. Catalyzes the phosphorolysis of single-stranded polyribonucleotides processively in the 3'- to 5'-direction.</text>
</comment>
<evidence type="ECO:0000313" key="12">
    <source>
        <dbReference type="Proteomes" id="UP000032452"/>
    </source>
</evidence>
<dbReference type="InterPro" id="IPR004088">
    <property type="entry name" value="KH_dom_type_1"/>
</dbReference>
<dbReference type="NCBIfam" id="TIGR03591">
    <property type="entry name" value="polynuc_phos"/>
    <property type="match status" value="1"/>
</dbReference>
<dbReference type="GO" id="GO:0005829">
    <property type="term" value="C:cytosol"/>
    <property type="evidence" value="ECO:0007669"/>
    <property type="project" value="UniProtKB-ARBA"/>
</dbReference>
<dbReference type="InterPro" id="IPR036345">
    <property type="entry name" value="ExoRNase_PH_dom2_sf"/>
</dbReference>
<dbReference type="CDD" id="cd11364">
    <property type="entry name" value="RNase_PH_PNPase_2"/>
    <property type="match status" value="1"/>
</dbReference>
<keyword evidence="12" id="KW-1185">Reference proteome</keyword>
<evidence type="ECO:0000256" key="1">
    <source>
        <dbReference type="ARBA" id="ARBA00004496"/>
    </source>
</evidence>
<keyword evidence="7 9" id="KW-0460">Magnesium</keyword>
<dbReference type="Pfam" id="PF03725">
    <property type="entry name" value="RNase_PH_C"/>
    <property type="match status" value="1"/>
</dbReference>
<dbReference type="GO" id="GO:0006402">
    <property type="term" value="P:mRNA catabolic process"/>
    <property type="evidence" value="ECO:0007669"/>
    <property type="project" value="UniProtKB-UniRule"/>
</dbReference>
<dbReference type="FunFam" id="3.30.1370.10:FF:000001">
    <property type="entry name" value="Polyribonucleotide nucleotidyltransferase"/>
    <property type="match status" value="1"/>
</dbReference>
<dbReference type="SUPFAM" id="SSF46915">
    <property type="entry name" value="Polynucleotide phosphorylase/guanosine pentaphosphate synthase (PNPase/GPSI), domain 3"/>
    <property type="match status" value="1"/>
</dbReference>
<dbReference type="InterPro" id="IPR003029">
    <property type="entry name" value="S1_domain"/>
</dbReference>
<dbReference type="FunFam" id="3.30.230.70:FF:000001">
    <property type="entry name" value="Polyribonucleotide nucleotidyltransferase"/>
    <property type="match status" value="1"/>
</dbReference>
<proteinExistence type="inferred from homology"/>
<dbReference type="Gene3D" id="3.30.1370.10">
    <property type="entry name" value="K Homology domain, type 1"/>
    <property type="match status" value="1"/>
</dbReference>
<dbReference type="NCBIfam" id="NF008805">
    <property type="entry name" value="PRK11824.1"/>
    <property type="match status" value="1"/>
</dbReference>
<dbReference type="Gene3D" id="3.30.230.70">
    <property type="entry name" value="GHMP Kinase, N-terminal domain"/>
    <property type="match status" value="2"/>
</dbReference>
<dbReference type="HAMAP" id="MF_01595">
    <property type="entry name" value="PNPase"/>
    <property type="match status" value="1"/>
</dbReference>
<name>A0A0D8ZSS0_9CYAN</name>
<dbReference type="FunFam" id="2.40.50.140:FF:000023">
    <property type="entry name" value="Polyribonucleotide nucleotidyltransferase"/>
    <property type="match status" value="1"/>
</dbReference>
<evidence type="ECO:0000313" key="11">
    <source>
        <dbReference type="EMBL" id="KJH71412.1"/>
    </source>
</evidence>
<dbReference type="SUPFAM" id="SSF50249">
    <property type="entry name" value="Nucleic acid-binding proteins"/>
    <property type="match status" value="1"/>
</dbReference>
<evidence type="ECO:0000256" key="2">
    <source>
        <dbReference type="ARBA" id="ARBA00007404"/>
    </source>
</evidence>
<feature type="binding site" evidence="9">
    <location>
        <position position="503"/>
    </location>
    <ligand>
        <name>Mg(2+)</name>
        <dbReference type="ChEBI" id="CHEBI:18420"/>
    </ligand>
</feature>
<dbReference type="SUPFAM" id="SSF55666">
    <property type="entry name" value="Ribonuclease PH domain 2-like"/>
    <property type="match status" value="2"/>
</dbReference>
<dbReference type="PROSITE" id="PS50126">
    <property type="entry name" value="S1"/>
    <property type="match status" value="1"/>
</dbReference>